<sequence length="125" mass="14178">MKTWTAQRLRAFATADDLRVSPFYSDGKTYGTPTWIWSVVVGDHLYVRAWNGQRSSWYQAAISQCAGRIHLDGRNFKVRFSPVQGDPKLTARIDTAYRQKYVNSAYVHPMLQAGPQSATVEILPL</sequence>
<dbReference type="InterPro" id="IPR016888">
    <property type="entry name" value="UCP028498"/>
</dbReference>
<dbReference type="RefSeq" id="WP_125685120.1">
    <property type="nucleotide sequence ID" value="NZ_JBHSSI010000025.1"/>
</dbReference>
<protein>
    <submittedName>
        <fullName evidence="1">DUF2255 family protein</fullName>
    </submittedName>
</protein>
<name>A0ABW1TF89_9LACO</name>
<evidence type="ECO:0000313" key="2">
    <source>
        <dbReference type="Proteomes" id="UP001596283"/>
    </source>
</evidence>
<keyword evidence="2" id="KW-1185">Reference proteome</keyword>
<dbReference type="PIRSF" id="PIRSF028498">
    <property type="entry name" value="UCP028498"/>
    <property type="match status" value="1"/>
</dbReference>
<accession>A0ABW1TF89</accession>
<dbReference type="Pfam" id="PF10012">
    <property type="entry name" value="DUF2255"/>
    <property type="match status" value="1"/>
</dbReference>
<dbReference type="Proteomes" id="UP001596283">
    <property type="component" value="Unassembled WGS sequence"/>
</dbReference>
<dbReference type="EMBL" id="JBHSSI010000025">
    <property type="protein sequence ID" value="MFC6260169.1"/>
    <property type="molecule type" value="Genomic_DNA"/>
</dbReference>
<organism evidence="1 2">
    <name type="scientific">Levilactobacillus fujinensis</name>
    <dbReference type="NCBI Taxonomy" id="2486024"/>
    <lineage>
        <taxon>Bacteria</taxon>
        <taxon>Bacillati</taxon>
        <taxon>Bacillota</taxon>
        <taxon>Bacilli</taxon>
        <taxon>Lactobacillales</taxon>
        <taxon>Lactobacillaceae</taxon>
        <taxon>Levilactobacillus</taxon>
    </lineage>
</organism>
<gene>
    <name evidence="1" type="ORF">ACFP1C_04350</name>
</gene>
<comment type="caution">
    <text evidence="1">The sequence shown here is derived from an EMBL/GenBank/DDBJ whole genome shotgun (WGS) entry which is preliminary data.</text>
</comment>
<evidence type="ECO:0000313" key="1">
    <source>
        <dbReference type="EMBL" id="MFC6260169.1"/>
    </source>
</evidence>
<reference evidence="2" key="1">
    <citation type="journal article" date="2019" name="Int. J. Syst. Evol. Microbiol.">
        <title>The Global Catalogue of Microorganisms (GCM) 10K type strain sequencing project: providing services to taxonomists for standard genome sequencing and annotation.</title>
        <authorList>
            <consortium name="The Broad Institute Genomics Platform"/>
            <consortium name="The Broad Institute Genome Sequencing Center for Infectious Disease"/>
            <person name="Wu L."/>
            <person name="Ma J."/>
        </authorList>
    </citation>
    <scope>NUCLEOTIDE SEQUENCE [LARGE SCALE GENOMIC DNA]</scope>
    <source>
        <strain evidence="2">CCM 8908</strain>
    </source>
</reference>
<proteinExistence type="predicted"/>